<evidence type="ECO:0000256" key="3">
    <source>
        <dbReference type="ARBA" id="ARBA00023163"/>
    </source>
</evidence>
<organism evidence="6 7">
    <name type="scientific">Pelagimonas phthalicica</name>
    <dbReference type="NCBI Taxonomy" id="1037362"/>
    <lineage>
        <taxon>Bacteria</taxon>
        <taxon>Pseudomonadati</taxon>
        <taxon>Pseudomonadota</taxon>
        <taxon>Alphaproteobacteria</taxon>
        <taxon>Rhodobacterales</taxon>
        <taxon>Roseobacteraceae</taxon>
        <taxon>Pelagimonas</taxon>
    </lineage>
</organism>
<dbReference type="InterPro" id="IPR036271">
    <property type="entry name" value="Tet_transcr_reg_TetR-rel_C_sf"/>
</dbReference>
<dbReference type="PROSITE" id="PS50977">
    <property type="entry name" value="HTH_TETR_2"/>
    <property type="match status" value="1"/>
</dbReference>
<proteinExistence type="predicted"/>
<dbReference type="Proteomes" id="UP000225972">
    <property type="component" value="Unassembled WGS sequence"/>
</dbReference>
<dbReference type="AlphaFoldDB" id="A0A238JH44"/>
<dbReference type="Pfam" id="PF00440">
    <property type="entry name" value="TetR_N"/>
    <property type="match status" value="1"/>
</dbReference>
<dbReference type="EMBL" id="FXXP01000002">
    <property type="protein sequence ID" value="SMX29534.1"/>
    <property type="molecule type" value="Genomic_DNA"/>
</dbReference>
<keyword evidence="2 4" id="KW-0238">DNA-binding</keyword>
<keyword evidence="1" id="KW-0805">Transcription regulation</keyword>
<dbReference type="Gene3D" id="1.10.10.60">
    <property type="entry name" value="Homeodomain-like"/>
    <property type="match status" value="1"/>
</dbReference>
<accession>A0A238JH44</accession>
<keyword evidence="7" id="KW-1185">Reference proteome</keyword>
<dbReference type="RefSeq" id="WP_099247607.1">
    <property type="nucleotide sequence ID" value="NZ_FXXP01000002.1"/>
</dbReference>
<feature type="DNA-binding region" description="H-T-H motif" evidence="4">
    <location>
        <begin position="33"/>
        <end position="52"/>
    </location>
</feature>
<name>A0A238JH44_9RHOB</name>
<dbReference type="Gene3D" id="1.10.357.10">
    <property type="entry name" value="Tetracycline Repressor, domain 2"/>
    <property type="match status" value="1"/>
</dbReference>
<dbReference type="SUPFAM" id="SSF46689">
    <property type="entry name" value="Homeodomain-like"/>
    <property type="match status" value="1"/>
</dbReference>
<evidence type="ECO:0000259" key="5">
    <source>
        <dbReference type="PROSITE" id="PS50977"/>
    </source>
</evidence>
<reference evidence="7" key="1">
    <citation type="submission" date="2017-05" db="EMBL/GenBank/DDBJ databases">
        <authorList>
            <person name="Rodrigo-Torres L."/>
            <person name="Arahal R. D."/>
            <person name="Lucena T."/>
        </authorList>
    </citation>
    <scope>NUCLEOTIDE SEQUENCE [LARGE SCALE GENOMIC DNA]</scope>
    <source>
        <strain evidence="7">CECT 8649</strain>
    </source>
</reference>
<evidence type="ECO:0000313" key="6">
    <source>
        <dbReference type="EMBL" id="SMX29534.1"/>
    </source>
</evidence>
<dbReference type="SUPFAM" id="SSF48498">
    <property type="entry name" value="Tetracyclin repressor-like, C-terminal domain"/>
    <property type="match status" value="1"/>
</dbReference>
<dbReference type="PANTHER" id="PTHR47506">
    <property type="entry name" value="TRANSCRIPTIONAL REGULATORY PROTEIN"/>
    <property type="match status" value="1"/>
</dbReference>
<gene>
    <name evidence="6" type="primary">acrR</name>
    <name evidence="6" type="ORF">TRP8649_03671</name>
</gene>
<feature type="domain" description="HTH tetR-type" evidence="5">
    <location>
        <begin position="10"/>
        <end position="70"/>
    </location>
</feature>
<dbReference type="PANTHER" id="PTHR47506:SF7">
    <property type="entry name" value="TRANSCRIPTIONAL REGULATORY PROTEIN"/>
    <property type="match status" value="1"/>
</dbReference>
<evidence type="ECO:0000256" key="4">
    <source>
        <dbReference type="PROSITE-ProRule" id="PRU00335"/>
    </source>
</evidence>
<sequence>MARATALEKSRSHDRIVHQASLLFRENGIEATGLSEIMKAAGMTHGGFYRHFKSKHALVAAALTYAITAAVSDMAEAETAADKRAALGRYVALYLSPEHVQNRAQGCPLAAMQSELAHQPPELQKPLEDGVAHVLAVLAAVIGGPAAAPKAQALLAHLMGAVSLARLSPPNVETETFLQAARKTAAEIIA</sequence>
<dbReference type="PRINTS" id="PR00455">
    <property type="entry name" value="HTHTETR"/>
</dbReference>
<dbReference type="GO" id="GO:0003677">
    <property type="term" value="F:DNA binding"/>
    <property type="evidence" value="ECO:0007669"/>
    <property type="project" value="UniProtKB-UniRule"/>
</dbReference>
<protein>
    <submittedName>
        <fullName evidence="6">HTH-type transcriptional regulator AcrR</fullName>
    </submittedName>
</protein>
<dbReference type="InterPro" id="IPR001647">
    <property type="entry name" value="HTH_TetR"/>
</dbReference>
<evidence type="ECO:0000256" key="1">
    <source>
        <dbReference type="ARBA" id="ARBA00023015"/>
    </source>
</evidence>
<dbReference type="InterPro" id="IPR009057">
    <property type="entry name" value="Homeodomain-like_sf"/>
</dbReference>
<evidence type="ECO:0000256" key="2">
    <source>
        <dbReference type="ARBA" id="ARBA00023125"/>
    </source>
</evidence>
<keyword evidence="3" id="KW-0804">Transcription</keyword>
<evidence type="ECO:0000313" key="7">
    <source>
        <dbReference type="Proteomes" id="UP000225972"/>
    </source>
</evidence>
<dbReference type="OrthoDB" id="9811084at2"/>